<evidence type="ECO:0000313" key="2">
    <source>
        <dbReference type="EMBL" id="GAA5529645.1"/>
    </source>
</evidence>
<accession>A0ABP9X584</accession>
<protein>
    <recommendedName>
        <fullName evidence="4">SAF domain-containing protein</fullName>
    </recommendedName>
</protein>
<dbReference type="Proteomes" id="UP001428290">
    <property type="component" value="Unassembled WGS sequence"/>
</dbReference>
<evidence type="ECO:0000313" key="3">
    <source>
        <dbReference type="Proteomes" id="UP001428290"/>
    </source>
</evidence>
<name>A0ABP9X584_9CHLR</name>
<gene>
    <name evidence="2" type="ORF">Hgul01_03459</name>
</gene>
<organism evidence="2 3">
    <name type="scientific">Herpetosiphon gulosus</name>
    <dbReference type="NCBI Taxonomy" id="1973496"/>
    <lineage>
        <taxon>Bacteria</taxon>
        <taxon>Bacillati</taxon>
        <taxon>Chloroflexota</taxon>
        <taxon>Chloroflexia</taxon>
        <taxon>Herpetosiphonales</taxon>
        <taxon>Herpetosiphonaceae</taxon>
        <taxon>Herpetosiphon</taxon>
    </lineage>
</organism>
<feature type="region of interest" description="Disordered" evidence="1">
    <location>
        <begin position="328"/>
        <end position="363"/>
    </location>
</feature>
<dbReference type="EMBL" id="BAABRU010000012">
    <property type="protein sequence ID" value="GAA5529645.1"/>
    <property type="molecule type" value="Genomic_DNA"/>
</dbReference>
<proteinExistence type="predicted"/>
<keyword evidence="3" id="KW-1185">Reference proteome</keyword>
<evidence type="ECO:0008006" key="4">
    <source>
        <dbReference type="Google" id="ProtNLM"/>
    </source>
</evidence>
<sequence>MRQNSALGMIIAVVVLIAALAGGYVYLTNQQKNQPGGDPSLLEPTPMPIPNVQILEAATDIEANKLITGGDLEQYFNALEVPPSDVTPDDVLYTEFYSVVQGKVTTTDIRGGERIKKSTFRNAGIAEKLPIPVSGEESLKAYNMFVSDIGGIVAEGNNIDILGSYSLEQPYLRFTGIDRDGVVTLVDEKYLDISTHVLAQNVPVLKVVAPPLVSPDGQQIGSAPAAAQPTIEVVVDGSPVVAQPTPEPVFNEGSQWQIVVALTAQQAELLEYTKAKTGSKLNIVVRRADDQDDQIATTGVTMDLLMRLYGVPQVYAQPNMIVKLLDAPAPPQPPQQPAVVIPFPLPNAPQQQPLPTAVPTQTP</sequence>
<dbReference type="RefSeq" id="WP_345723247.1">
    <property type="nucleotide sequence ID" value="NZ_BAABRU010000012.1"/>
</dbReference>
<evidence type="ECO:0000256" key="1">
    <source>
        <dbReference type="SAM" id="MobiDB-lite"/>
    </source>
</evidence>
<reference evidence="2 3" key="1">
    <citation type="submission" date="2024-02" db="EMBL/GenBank/DDBJ databases">
        <title>Herpetosiphon gulosus NBRC 112829.</title>
        <authorList>
            <person name="Ichikawa N."/>
            <person name="Katano-Makiyama Y."/>
            <person name="Hidaka K."/>
        </authorList>
    </citation>
    <scope>NUCLEOTIDE SEQUENCE [LARGE SCALE GENOMIC DNA]</scope>
    <source>
        <strain evidence="2 3">NBRC 112829</strain>
    </source>
</reference>
<comment type="caution">
    <text evidence="2">The sequence shown here is derived from an EMBL/GenBank/DDBJ whole genome shotgun (WGS) entry which is preliminary data.</text>
</comment>